<organism evidence="6 7">
    <name type="scientific">Naegleria fowleri</name>
    <name type="common">Brain eating amoeba</name>
    <dbReference type="NCBI Taxonomy" id="5763"/>
    <lineage>
        <taxon>Eukaryota</taxon>
        <taxon>Discoba</taxon>
        <taxon>Heterolobosea</taxon>
        <taxon>Tetramitia</taxon>
        <taxon>Eutetramitia</taxon>
        <taxon>Vahlkampfiidae</taxon>
        <taxon>Naegleria</taxon>
    </lineage>
</organism>
<dbReference type="PANTHER" id="PTHR45641">
    <property type="entry name" value="TETRATRICOPEPTIDE REPEAT PROTEIN (AFU_ORTHOLOGUE AFUA_6G03870)"/>
    <property type="match status" value="1"/>
</dbReference>
<dbReference type="Pfam" id="PF13374">
    <property type="entry name" value="TPR_10"/>
    <property type="match status" value="1"/>
</dbReference>
<gene>
    <name evidence="6" type="ORF">FDP41_005445</name>
</gene>
<protein>
    <recommendedName>
        <fullName evidence="8">MalT-like TPR region domain-containing protein</fullName>
    </recommendedName>
</protein>
<dbReference type="VEuPathDB" id="AmoebaDB:NF0014510"/>
<dbReference type="PROSITE" id="PS50005">
    <property type="entry name" value="TPR"/>
    <property type="match status" value="3"/>
</dbReference>
<feature type="repeat" description="TPR" evidence="3">
    <location>
        <begin position="213"/>
        <end position="246"/>
    </location>
</feature>
<evidence type="ECO:0000313" key="6">
    <source>
        <dbReference type="EMBL" id="KAF0975451.1"/>
    </source>
</evidence>
<dbReference type="VEuPathDB" id="AmoebaDB:FDP41_005445"/>
<dbReference type="Proteomes" id="UP000444721">
    <property type="component" value="Unassembled WGS sequence"/>
</dbReference>
<dbReference type="AlphaFoldDB" id="A0A6A5BMB3"/>
<evidence type="ECO:0008006" key="8">
    <source>
        <dbReference type="Google" id="ProtNLM"/>
    </source>
</evidence>
<dbReference type="InterPro" id="IPR011990">
    <property type="entry name" value="TPR-like_helical_dom_sf"/>
</dbReference>
<evidence type="ECO:0000256" key="3">
    <source>
        <dbReference type="PROSITE-ProRule" id="PRU00339"/>
    </source>
</evidence>
<evidence type="ECO:0000313" key="7">
    <source>
        <dbReference type="Proteomes" id="UP000444721"/>
    </source>
</evidence>
<keyword evidence="2 3" id="KW-0802">TPR repeat</keyword>
<dbReference type="Pfam" id="PF13424">
    <property type="entry name" value="TPR_12"/>
    <property type="match status" value="2"/>
</dbReference>
<dbReference type="EMBL" id="VFQX01000044">
    <property type="protein sequence ID" value="KAF0975451.1"/>
    <property type="molecule type" value="Genomic_DNA"/>
</dbReference>
<dbReference type="Pfam" id="PF13181">
    <property type="entry name" value="TPR_8"/>
    <property type="match status" value="1"/>
</dbReference>
<comment type="caution">
    <text evidence="6">The sequence shown here is derived from an EMBL/GenBank/DDBJ whole genome shotgun (WGS) entry which is preliminary data.</text>
</comment>
<feature type="repeat" description="TPR" evidence="3">
    <location>
        <begin position="309"/>
        <end position="342"/>
    </location>
</feature>
<dbReference type="VEuPathDB" id="AmoebaDB:NfTy_066280"/>
<dbReference type="OrthoDB" id="626167at2759"/>
<dbReference type="GeneID" id="68112663"/>
<feature type="repeat" description="TPR" evidence="3">
    <location>
        <begin position="457"/>
        <end position="490"/>
    </location>
</feature>
<accession>A0A6A5BMB3</accession>
<reference evidence="6 7" key="1">
    <citation type="journal article" date="2019" name="Sci. Rep.">
        <title>Nanopore sequencing improves the draft genome of the human pathogenic amoeba Naegleria fowleri.</title>
        <authorList>
            <person name="Liechti N."/>
            <person name="Schurch N."/>
            <person name="Bruggmann R."/>
            <person name="Wittwer M."/>
        </authorList>
    </citation>
    <scope>NUCLEOTIDE SEQUENCE [LARGE SCALE GENOMIC DNA]</scope>
    <source>
        <strain evidence="6 7">ATCC 30894</strain>
    </source>
</reference>
<dbReference type="RefSeq" id="XP_044560164.1">
    <property type="nucleotide sequence ID" value="XM_044708970.1"/>
</dbReference>
<sequence>MSIRSSLLLYSLCASSLALKGNHHQIVRKGIRLLASSLSSNITQQFKFIQHSTSYHSGAIKCFSTFGNKLQIDPITAIAKEAEKYAPKNVLQIEDRIYQMESELNYNQNNISEQALCDIYDELSDLYCKIFMYEKAERALAQYLPLATKIFGENNFKTGEAYHKLSMINVAVDKLKLAYQHQSKCIEIKTKAFLEAQKSLSKQEIAEYSFDLSSEWNYLGEIALKQSNLPDAKKTFQKAIKLFEQTINPIYKKDEREIRNEYEKAKNLSKPFMELKDVPMKESKEYAEYKSKLPKSNIHELEFVPINLLRALDNLGTVHYRMKEYEEAYFVFNKAVQFQDYFVKLENDSSSVTITEDAFEIIGNAYLNMANCALYLEMADKSEELYQYAIKFIQKVLGEKHPKIGSLYYSLGVLHASRGDFQHSEDYTKKALEIFSMSDSDVDLPHSEQIRKLVETGKCYLTLGTLYLNRKDFSNAEDMLKRSLDIHNKMKSAGSQDTNTTFDIAFILNSLGKISEEKNLPEEALAYYQKAYIIAKSIQDGNNHVVATALMNIGKFFFHQENYEEAEKHFVASYKAYDASFPTQYHPDVGDLCFELGKTYIKLNMNEKAKRKFEEARDVYLGYENPLSPKLDMVFNEIKNVSQLVQQDLENRKQQDLSGKDKEKLEQDIDFERHRDSDNQVREKLVHLKRKQMEMEANKQ</sequence>
<name>A0A6A5BMB3_NAEFO</name>
<proteinExistence type="predicted"/>
<feature type="region of interest" description="Disordered" evidence="4">
    <location>
        <begin position="651"/>
        <end position="678"/>
    </location>
</feature>
<evidence type="ECO:0000256" key="4">
    <source>
        <dbReference type="SAM" id="MobiDB-lite"/>
    </source>
</evidence>
<dbReference type="PANTHER" id="PTHR45641:SF19">
    <property type="entry name" value="NEPHROCYSTIN-3"/>
    <property type="match status" value="1"/>
</dbReference>
<keyword evidence="7" id="KW-1185">Reference proteome</keyword>
<evidence type="ECO:0000256" key="1">
    <source>
        <dbReference type="ARBA" id="ARBA00022737"/>
    </source>
</evidence>
<evidence type="ECO:0000256" key="2">
    <source>
        <dbReference type="ARBA" id="ARBA00022803"/>
    </source>
</evidence>
<evidence type="ECO:0000256" key="5">
    <source>
        <dbReference type="SAM" id="SignalP"/>
    </source>
</evidence>
<feature type="chain" id="PRO_5025523547" description="MalT-like TPR region domain-containing protein" evidence="5">
    <location>
        <begin position="19"/>
        <end position="700"/>
    </location>
</feature>
<keyword evidence="5" id="KW-0732">Signal</keyword>
<dbReference type="SMART" id="SM00028">
    <property type="entry name" value="TPR"/>
    <property type="match status" value="8"/>
</dbReference>
<feature type="signal peptide" evidence="5">
    <location>
        <begin position="1"/>
        <end position="18"/>
    </location>
</feature>
<dbReference type="InterPro" id="IPR019734">
    <property type="entry name" value="TPR_rpt"/>
</dbReference>
<dbReference type="SUPFAM" id="SSF48452">
    <property type="entry name" value="TPR-like"/>
    <property type="match status" value="3"/>
</dbReference>
<dbReference type="Gene3D" id="1.25.40.10">
    <property type="entry name" value="Tetratricopeptide repeat domain"/>
    <property type="match status" value="3"/>
</dbReference>
<keyword evidence="1" id="KW-0677">Repeat</keyword>